<dbReference type="GO" id="GO:0003677">
    <property type="term" value="F:DNA binding"/>
    <property type="evidence" value="ECO:0007669"/>
    <property type="project" value="InterPro"/>
</dbReference>
<feature type="domain" description="Tyr recombinase" evidence="2">
    <location>
        <begin position="1"/>
        <end position="127"/>
    </location>
</feature>
<dbReference type="InterPro" id="IPR002104">
    <property type="entry name" value="Integrase_catalytic"/>
</dbReference>
<dbReference type="Proteomes" id="UP000521676">
    <property type="component" value="Unassembled WGS sequence"/>
</dbReference>
<dbReference type="AlphaFoldDB" id="A0A8T7M2Y3"/>
<dbReference type="Gene3D" id="1.10.443.10">
    <property type="entry name" value="Intergrase catalytic core"/>
    <property type="match status" value="1"/>
</dbReference>
<dbReference type="InterPro" id="IPR013762">
    <property type="entry name" value="Integrase-like_cat_sf"/>
</dbReference>
<dbReference type="SUPFAM" id="SSF56349">
    <property type="entry name" value="DNA breaking-rejoining enzymes"/>
    <property type="match status" value="1"/>
</dbReference>
<reference evidence="3 4" key="1">
    <citation type="submission" date="2020-06" db="EMBL/GenBank/DDBJ databases">
        <title>Anoxygenic phototrophic Chloroflexota member uses a Type I reaction center.</title>
        <authorList>
            <person name="Tsuji J.M."/>
            <person name="Shaw N.A."/>
            <person name="Nagashima S."/>
            <person name="Venkiteswaran J."/>
            <person name="Schiff S.L."/>
            <person name="Hanada S."/>
            <person name="Tank M."/>
            <person name="Neufeld J.D."/>
        </authorList>
    </citation>
    <scope>NUCLEOTIDE SEQUENCE [LARGE SCALE GENOMIC DNA]</scope>
    <source>
        <strain evidence="3">L227-S17</strain>
    </source>
</reference>
<organism evidence="3 4">
    <name type="scientific">Candidatus Chlorohelix allophototropha</name>
    <dbReference type="NCBI Taxonomy" id="3003348"/>
    <lineage>
        <taxon>Bacteria</taxon>
        <taxon>Bacillati</taxon>
        <taxon>Chloroflexota</taxon>
        <taxon>Chloroflexia</taxon>
        <taxon>Candidatus Chloroheliales</taxon>
        <taxon>Candidatus Chloroheliaceae</taxon>
        <taxon>Candidatus Chlorohelix</taxon>
    </lineage>
</organism>
<dbReference type="PANTHER" id="PTHR30349">
    <property type="entry name" value="PHAGE INTEGRASE-RELATED"/>
    <property type="match status" value="1"/>
</dbReference>
<sequence length="127" mass="14074">MVVLLLHTGLRASEICLLKPEQVKIAGRKGTLTVVGKGNKYREVPLNATARGVLGKYLAKLGTELVFVFPSEKTGEALTERALGKKYADKAKLKDVSPHDLRHRFGYRMAEHVPLCRLRLSRPNIPG</sequence>
<dbReference type="PROSITE" id="PS51898">
    <property type="entry name" value="TYR_RECOMBINASE"/>
    <property type="match status" value="1"/>
</dbReference>
<dbReference type="PANTHER" id="PTHR30349:SF90">
    <property type="entry name" value="TYROSINE RECOMBINASE XERD"/>
    <property type="match status" value="1"/>
</dbReference>
<dbReference type="GO" id="GO:0006310">
    <property type="term" value="P:DNA recombination"/>
    <property type="evidence" value="ECO:0007669"/>
    <property type="project" value="UniProtKB-KW"/>
</dbReference>
<dbReference type="Pfam" id="PF00589">
    <property type="entry name" value="Phage_integrase"/>
    <property type="match status" value="1"/>
</dbReference>
<proteinExistence type="predicted"/>
<dbReference type="InterPro" id="IPR050090">
    <property type="entry name" value="Tyrosine_recombinase_XerCD"/>
</dbReference>
<evidence type="ECO:0000313" key="4">
    <source>
        <dbReference type="Proteomes" id="UP000521676"/>
    </source>
</evidence>
<dbReference type="GO" id="GO:0015074">
    <property type="term" value="P:DNA integration"/>
    <property type="evidence" value="ECO:0007669"/>
    <property type="project" value="InterPro"/>
</dbReference>
<dbReference type="EMBL" id="JACATZ010000001">
    <property type="protein sequence ID" value="NWJ45706.1"/>
    <property type="molecule type" value="Genomic_DNA"/>
</dbReference>
<keyword evidence="1" id="KW-0233">DNA recombination</keyword>
<evidence type="ECO:0000256" key="1">
    <source>
        <dbReference type="ARBA" id="ARBA00023172"/>
    </source>
</evidence>
<gene>
    <name evidence="3" type="ORF">HXX08_07485</name>
</gene>
<comment type="caution">
    <text evidence="3">The sequence shown here is derived from an EMBL/GenBank/DDBJ whole genome shotgun (WGS) entry which is preliminary data.</text>
</comment>
<protein>
    <submittedName>
        <fullName evidence="3">Tyrosine-type recombinase/integrase</fullName>
    </submittedName>
</protein>
<accession>A0A8T7M2Y3</accession>
<evidence type="ECO:0000259" key="2">
    <source>
        <dbReference type="PROSITE" id="PS51898"/>
    </source>
</evidence>
<dbReference type="InterPro" id="IPR011010">
    <property type="entry name" value="DNA_brk_join_enz"/>
</dbReference>
<evidence type="ECO:0000313" key="3">
    <source>
        <dbReference type="EMBL" id="NWJ45706.1"/>
    </source>
</evidence>
<name>A0A8T7M2Y3_9CHLR</name>